<name>A0ABQ6C9H4_9BURK</name>
<keyword evidence="2" id="KW-1185">Reference proteome</keyword>
<evidence type="ECO:0000313" key="1">
    <source>
        <dbReference type="EMBL" id="GLS16312.1"/>
    </source>
</evidence>
<comment type="caution">
    <text evidence="1">The sequence shown here is derived from an EMBL/GenBank/DDBJ whole genome shotgun (WGS) entry which is preliminary data.</text>
</comment>
<gene>
    <name evidence="1" type="ORF">GCM10007935_37520</name>
</gene>
<dbReference type="Proteomes" id="UP001156903">
    <property type="component" value="Unassembled WGS sequence"/>
</dbReference>
<organism evidence="1 2">
    <name type="scientific">Hydrogenophaga electricum</name>
    <dbReference type="NCBI Taxonomy" id="1230953"/>
    <lineage>
        <taxon>Bacteria</taxon>
        <taxon>Pseudomonadati</taxon>
        <taxon>Pseudomonadota</taxon>
        <taxon>Betaproteobacteria</taxon>
        <taxon>Burkholderiales</taxon>
        <taxon>Comamonadaceae</taxon>
        <taxon>Hydrogenophaga</taxon>
    </lineage>
</organism>
<evidence type="ECO:0008006" key="3">
    <source>
        <dbReference type="Google" id="ProtNLM"/>
    </source>
</evidence>
<dbReference type="EMBL" id="BSPB01000052">
    <property type="protein sequence ID" value="GLS16312.1"/>
    <property type="molecule type" value="Genomic_DNA"/>
</dbReference>
<evidence type="ECO:0000313" key="2">
    <source>
        <dbReference type="Proteomes" id="UP001156903"/>
    </source>
</evidence>
<protein>
    <recommendedName>
        <fullName evidence="3">Bacterial CdiA-CT RNAse A domain-containing protein</fullName>
    </recommendedName>
</protein>
<sequence length="273" mass="30720">MATSNILELDFNDKLKITINNTKPVVLIDLTMALLGVGQQFERFIENETTEQHQAGSELFIKEVRSGSIIVELVAQAIPVVPLLWQGGSIIEWIGYAKSVIEWLNGKLERPPKDVTKQDLRQWSNILEPVAKDHGSQLNFTVSSGGQVVNQFFINSEQANAAQNAIRREIGLLDEPDGHTQRKRVMTWYQTKFDDTSQTGNKAVIESISKSPVKVIFENNAVKKALMAGDPRFNKPWNELAYIVDVKVQTVQGVPKVYTVINYYDEDTFDPAE</sequence>
<accession>A0ABQ6C9H4</accession>
<reference evidence="2" key="1">
    <citation type="journal article" date="2019" name="Int. J. Syst. Evol. Microbiol.">
        <title>The Global Catalogue of Microorganisms (GCM) 10K type strain sequencing project: providing services to taxonomists for standard genome sequencing and annotation.</title>
        <authorList>
            <consortium name="The Broad Institute Genomics Platform"/>
            <consortium name="The Broad Institute Genome Sequencing Center for Infectious Disease"/>
            <person name="Wu L."/>
            <person name="Ma J."/>
        </authorList>
    </citation>
    <scope>NUCLEOTIDE SEQUENCE [LARGE SCALE GENOMIC DNA]</scope>
    <source>
        <strain evidence="2">NBRC 109341</strain>
    </source>
</reference>
<proteinExistence type="predicted"/>
<dbReference type="RefSeq" id="WP_284309061.1">
    <property type="nucleotide sequence ID" value="NZ_BSPB01000052.1"/>
</dbReference>